<dbReference type="Proteomes" id="UP000230750">
    <property type="component" value="Unassembled WGS sequence"/>
</dbReference>
<evidence type="ECO:0000313" key="2">
    <source>
        <dbReference type="EMBL" id="PIK41630.1"/>
    </source>
</evidence>
<dbReference type="PANTHER" id="PTHR16165:SF5">
    <property type="entry name" value="NXPE FAMILY MEMBER 3"/>
    <property type="match status" value="1"/>
</dbReference>
<gene>
    <name evidence="2" type="ORF">BSL78_21519</name>
</gene>
<accession>A0A2G8K0W8</accession>
<proteinExistence type="predicted"/>
<keyword evidence="3" id="KW-1185">Reference proteome</keyword>
<feature type="domain" description="NXPE C-terminal" evidence="1">
    <location>
        <begin position="12"/>
        <end position="222"/>
    </location>
</feature>
<dbReference type="OrthoDB" id="5950832at2759"/>
<dbReference type="Pfam" id="PF24536">
    <property type="entry name" value="NXPE4_C"/>
    <property type="match status" value="1"/>
</dbReference>
<dbReference type="InterPro" id="IPR057106">
    <property type="entry name" value="NXPE4_C"/>
</dbReference>
<dbReference type="AlphaFoldDB" id="A0A2G8K0W8"/>
<evidence type="ECO:0000313" key="3">
    <source>
        <dbReference type="Proteomes" id="UP000230750"/>
    </source>
</evidence>
<dbReference type="STRING" id="307972.A0A2G8K0W8"/>
<reference evidence="2 3" key="1">
    <citation type="journal article" date="2017" name="PLoS Biol.">
        <title>The sea cucumber genome provides insights into morphological evolution and visceral regeneration.</title>
        <authorList>
            <person name="Zhang X."/>
            <person name="Sun L."/>
            <person name="Yuan J."/>
            <person name="Sun Y."/>
            <person name="Gao Y."/>
            <person name="Zhang L."/>
            <person name="Li S."/>
            <person name="Dai H."/>
            <person name="Hamel J.F."/>
            <person name="Liu C."/>
            <person name="Yu Y."/>
            <person name="Liu S."/>
            <person name="Lin W."/>
            <person name="Guo K."/>
            <person name="Jin S."/>
            <person name="Xu P."/>
            <person name="Storey K.B."/>
            <person name="Huan P."/>
            <person name="Zhang T."/>
            <person name="Zhou Y."/>
            <person name="Zhang J."/>
            <person name="Lin C."/>
            <person name="Li X."/>
            <person name="Xing L."/>
            <person name="Huo D."/>
            <person name="Sun M."/>
            <person name="Wang L."/>
            <person name="Mercier A."/>
            <person name="Li F."/>
            <person name="Yang H."/>
            <person name="Xiang J."/>
        </authorList>
    </citation>
    <scope>NUCLEOTIDE SEQUENCE [LARGE SCALE GENOMIC DNA]</scope>
    <source>
        <strain evidence="2">Shaxun</strain>
        <tissue evidence="2">Muscle</tissue>
    </source>
</reference>
<protein>
    <recommendedName>
        <fullName evidence="1">NXPE C-terminal domain-containing protein</fullName>
    </recommendedName>
</protein>
<evidence type="ECO:0000259" key="1">
    <source>
        <dbReference type="Pfam" id="PF24536"/>
    </source>
</evidence>
<dbReference type="EMBL" id="MRZV01001002">
    <property type="protein sequence ID" value="PIK41630.1"/>
    <property type="molecule type" value="Genomic_DNA"/>
</dbReference>
<name>A0A2G8K0W8_STIJA</name>
<sequence>MYAHGYFLQDKWHPFDCKFKHFERNEISKCLTNKRFYIYGDSTGRQFMEYLLKYLTGFKTIEDENENLGPHKHYHPQHNITLFHVFHGMPFRTGKCSSFREVRYVSNELDQLEGGPDLVILLSLWAHFQKTSLFLYEQRILGILDAADRLLQRSPGTSIIFKGANTRQVGDFFWTVSSTDWVAYQFELKLRQILSRSSVNVGFIDAWDLSSAHYSEDDIHPK</sequence>
<organism evidence="2 3">
    <name type="scientific">Stichopus japonicus</name>
    <name type="common">Sea cucumber</name>
    <dbReference type="NCBI Taxonomy" id="307972"/>
    <lineage>
        <taxon>Eukaryota</taxon>
        <taxon>Metazoa</taxon>
        <taxon>Echinodermata</taxon>
        <taxon>Eleutherozoa</taxon>
        <taxon>Echinozoa</taxon>
        <taxon>Holothuroidea</taxon>
        <taxon>Aspidochirotacea</taxon>
        <taxon>Aspidochirotida</taxon>
        <taxon>Stichopodidae</taxon>
        <taxon>Apostichopus</taxon>
    </lineage>
</organism>
<dbReference type="PANTHER" id="PTHR16165">
    <property type="entry name" value="NXPE FAMILY MEMBER"/>
    <property type="match status" value="1"/>
</dbReference>
<comment type="caution">
    <text evidence="2">The sequence shown here is derived from an EMBL/GenBank/DDBJ whole genome shotgun (WGS) entry which is preliminary data.</text>
</comment>